<keyword evidence="6" id="KW-0223">Dioxygenase</keyword>
<dbReference type="InterPro" id="IPR044861">
    <property type="entry name" value="IPNS-like_FE2OG_OXY"/>
</dbReference>
<comment type="similarity">
    <text evidence="3">Belongs to the iron/ascorbate-dependent oxidoreductase family.</text>
</comment>
<dbReference type="Gene3D" id="2.60.120.330">
    <property type="entry name" value="B-lactam Antibiotic, Isopenicillin N Synthase, Chain"/>
    <property type="match status" value="1"/>
</dbReference>
<keyword evidence="1 3" id="KW-0479">Metal-binding</keyword>
<dbReference type="GO" id="GO:0046872">
    <property type="term" value="F:metal ion binding"/>
    <property type="evidence" value="ECO:0007669"/>
    <property type="project" value="UniProtKB-KW"/>
</dbReference>
<evidence type="ECO:0000256" key="2">
    <source>
        <dbReference type="ARBA" id="ARBA00023004"/>
    </source>
</evidence>
<dbReference type="GO" id="GO:0051213">
    <property type="term" value="F:dioxygenase activity"/>
    <property type="evidence" value="ECO:0007669"/>
    <property type="project" value="UniProtKB-KW"/>
</dbReference>
<dbReference type="PROSITE" id="PS51471">
    <property type="entry name" value="FE2OG_OXY"/>
    <property type="match status" value="1"/>
</dbReference>
<dbReference type="KEGG" id="zju:107406141"/>
<reference evidence="6" key="2">
    <citation type="submission" date="2025-08" db="UniProtKB">
        <authorList>
            <consortium name="RefSeq"/>
        </authorList>
    </citation>
    <scope>IDENTIFICATION</scope>
    <source>
        <tissue evidence="6">Seedling</tissue>
    </source>
</reference>
<dbReference type="InParanoid" id="A0A6P3Z1K8"/>
<proteinExistence type="inferred from homology"/>
<evidence type="ECO:0000256" key="1">
    <source>
        <dbReference type="ARBA" id="ARBA00022723"/>
    </source>
</evidence>
<dbReference type="Pfam" id="PF14226">
    <property type="entry name" value="DIOX_N"/>
    <property type="match status" value="1"/>
</dbReference>
<reference evidence="5" key="1">
    <citation type="submission" date="2025-05" db="UniProtKB">
        <authorList>
            <consortium name="RefSeq"/>
        </authorList>
    </citation>
    <scope>NUCLEOTIDE SEQUENCE [LARGE SCALE GENOMIC DNA]</scope>
</reference>
<dbReference type="InterPro" id="IPR026992">
    <property type="entry name" value="DIOX_N"/>
</dbReference>
<dbReference type="InterPro" id="IPR027443">
    <property type="entry name" value="IPNS-like_sf"/>
</dbReference>
<organism evidence="5 6">
    <name type="scientific">Ziziphus jujuba</name>
    <name type="common">Chinese jujube</name>
    <name type="synonym">Ziziphus sativa</name>
    <dbReference type="NCBI Taxonomy" id="326968"/>
    <lineage>
        <taxon>Eukaryota</taxon>
        <taxon>Viridiplantae</taxon>
        <taxon>Streptophyta</taxon>
        <taxon>Embryophyta</taxon>
        <taxon>Tracheophyta</taxon>
        <taxon>Spermatophyta</taxon>
        <taxon>Magnoliopsida</taxon>
        <taxon>eudicotyledons</taxon>
        <taxon>Gunneridae</taxon>
        <taxon>Pentapetalae</taxon>
        <taxon>rosids</taxon>
        <taxon>fabids</taxon>
        <taxon>Rosales</taxon>
        <taxon>Rhamnaceae</taxon>
        <taxon>Paliureae</taxon>
        <taxon>Ziziphus</taxon>
    </lineage>
</organism>
<dbReference type="AlphaFoldDB" id="A0A6P3Z1K8"/>
<sequence>MGSQTEMKVPVIDLTKENLKPGTDSWISACKQVRYAFEEYGCVEVVYDKVSMELGSSMFAVVDDLFNLPIETKMQNTSDRPYHSYFGRYSFIPLYESLGIDNPTTLEGAQHFTNIMWPQGNDHFRETVQTYSKLVAEINGTVTRMLFDSYGVERLCESHMEWNSYLLRCFRYRTRRPDEPDLGLWSHTDRTFISTLHQNQISGLQIKTKDGQWIDVEPSGSSFLVLAGDVLMAWSNDRIPSCDHRVIMKENKIRYSLGLFSFNNGLIKVPEELVDDQFPLRYKPFNNFDYLRFTQAEESKKYGCAIKAYCGV</sequence>
<gene>
    <name evidence="6" type="primary">LOC107406141</name>
</gene>
<evidence type="ECO:0000313" key="5">
    <source>
        <dbReference type="Proteomes" id="UP001652623"/>
    </source>
</evidence>
<keyword evidence="2 3" id="KW-0408">Iron</keyword>
<evidence type="ECO:0000313" key="6">
    <source>
        <dbReference type="RefSeq" id="XP_015868729.2"/>
    </source>
</evidence>
<accession>A0A6P3Z1K8</accession>
<protein>
    <submittedName>
        <fullName evidence="6">Probable 2-oxoglutarate-dependent dioxygenase AOP1</fullName>
    </submittedName>
</protein>
<dbReference type="InterPro" id="IPR005123">
    <property type="entry name" value="Oxoglu/Fe-dep_dioxygenase_dom"/>
</dbReference>
<keyword evidence="5" id="KW-1185">Reference proteome</keyword>
<feature type="domain" description="Fe2OG dioxygenase" evidence="4">
    <location>
        <begin position="161"/>
        <end position="265"/>
    </location>
</feature>
<dbReference type="PANTHER" id="PTHR47990">
    <property type="entry name" value="2-OXOGLUTARATE (2OG) AND FE(II)-DEPENDENT OXYGENASE SUPERFAMILY PROTEIN-RELATED"/>
    <property type="match status" value="1"/>
</dbReference>
<dbReference type="GeneID" id="107406141"/>
<dbReference type="SUPFAM" id="SSF51197">
    <property type="entry name" value="Clavaminate synthase-like"/>
    <property type="match status" value="1"/>
</dbReference>
<keyword evidence="3" id="KW-0560">Oxidoreductase</keyword>
<evidence type="ECO:0000256" key="3">
    <source>
        <dbReference type="RuleBase" id="RU003682"/>
    </source>
</evidence>
<dbReference type="Pfam" id="PF03171">
    <property type="entry name" value="2OG-FeII_Oxy"/>
    <property type="match status" value="1"/>
</dbReference>
<dbReference type="Proteomes" id="UP001652623">
    <property type="component" value="Chromosome 1"/>
</dbReference>
<dbReference type="InterPro" id="IPR050231">
    <property type="entry name" value="Iron_ascorbate_oxido_reductase"/>
</dbReference>
<name>A0A6P3Z1K8_ZIZJJ</name>
<evidence type="ECO:0000259" key="4">
    <source>
        <dbReference type="PROSITE" id="PS51471"/>
    </source>
</evidence>
<dbReference type="RefSeq" id="XP_015868729.2">
    <property type="nucleotide sequence ID" value="XM_016013243.4"/>
</dbReference>